<accession>A0A7W3U0U9</accession>
<dbReference type="Pfam" id="PF01451">
    <property type="entry name" value="LMWPc"/>
    <property type="match status" value="1"/>
</dbReference>
<evidence type="ECO:0000256" key="3">
    <source>
        <dbReference type="ARBA" id="ARBA00022801"/>
    </source>
</evidence>
<dbReference type="GO" id="GO:0004725">
    <property type="term" value="F:protein tyrosine phosphatase activity"/>
    <property type="evidence" value="ECO:0007669"/>
    <property type="project" value="UniProtKB-EC"/>
</dbReference>
<protein>
    <recommendedName>
        <fullName evidence="2">protein-tyrosine-phosphatase</fullName>
        <ecNumber evidence="2">3.1.3.48</ecNumber>
    </recommendedName>
</protein>
<name>A0A7W3U0U9_9LACO</name>
<evidence type="ECO:0000256" key="6">
    <source>
        <dbReference type="PIRSR" id="PIRSR617867-1"/>
    </source>
</evidence>
<evidence type="ECO:0000313" key="10">
    <source>
        <dbReference type="Proteomes" id="UP000518255"/>
    </source>
</evidence>
<dbReference type="Proteomes" id="UP000518255">
    <property type="component" value="Unassembled WGS sequence"/>
</dbReference>
<gene>
    <name evidence="9" type="ORF">H5R63_07330</name>
    <name evidence="8" type="ORF">H5R64_00085</name>
</gene>
<evidence type="ECO:0000313" key="8">
    <source>
        <dbReference type="EMBL" id="MBB1062214.1"/>
    </source>
</evidence>
<dbReference type="InterPro" id="IPR023485">
    <property type="entry name" value="Ptyr_pPase"/>
</dbReference>
<dbReference type="SUPFAM" id="SSF52788">
    <property type="entry name" value="Phosphotyrosine protein phosphatases I"/>
    <property type="match status" value="1"/>
</dbReference>
<dbReference type="InterPro" id="IPR017867">
    <property type="entry name" value="Tyr_phospatase_low_mol_wt"/>
</dbReference>
<dbReference type="PRINTS" id="PR00719">
    <property type="entry name" value="LMWPTPASE"/>
</dbReference>
<feature type="active site" description="Proton donor" evidence="6">
    <location>
        <position position="124"/>
    </location>
</feature>
<evidence type="ECO:0000313" key="9">
    <source>
        <dbReference type="EMBL" id="MBB1086585.1"/>
    </source>
</evidence>
<comment type="caution">
    <text evidence="9">The sequence shown here is derived from an EMBL/GenBank/DDBJ whole genome shotgun (WGS) entry which is preliminary data.</text>
</comment>
<comment type="similarity">
    <text evidence="1">Belongs to the low molecular weight phosphotyrosine protein phosphatase family.</text>
</comment>
<dbReference type="RefSeq" id="WP_182581454.1">
    <property type="nucleotide sequence ID" value="NZ_JACIUY010000063.1"/>
</dbReference>
<organism evidence="9 10">
    <name type="scientific">Limosilactobacillus fastidiosus</name>
    <dbReference type="NCBI Taxonomy" id="2759855"/>
    <lineage>
        <taxon>Bacteria</taxon>
        <taxon>Bacillati</taxon>
        <taxon>Bacillota</taxon>
        <taxon>Bacilli</taxon>
        <taxon>Lactobacillales</taxon>
        <taxon>Lactobacillaceae</taxon>
        <taxon>Limosilactobacillus</taxon>
    </lineage>
</organism>
<dbReference type="EMBL" id="JACIUY010000063">
    <property type="protein sequence ID" value="MBB1086585.1"/>
    <property type="molecule type" value="Genomic_DNA"/>
</dbReference>
<feature type="active site" description="Nucleophile" evidence="6">
    <location>
        <position position="13"/>
    </location>
</feature>
<dbReference type="InterPro" id="IPR036196">
    <property type="entry name" value="Ptyr_pPase_sf"/>
</dbReference>
<comment type="catalytic activity">
    <reaction evidence="5">
        <text>O-phospho-L-tyrosyl-[protein] + H2O = L-tyrosyl-[protein] + phosphate</text>
        <dbReference type="Rhea" id="RHEA:10684"/>
        <dbReference type="Rhea" id="RHEA-COMP:10136"/>
        <dbReference type="Rhea" id="RHEA-COMP:20101"/>
        <dbReference type="ChEBI" id="CHEBI:15377"/>
        <dbReference type="ChEBI" id="CHEBI:43474"/>
        <dbReference type="ChEBI" id="CHEBI:46858"/>
        <dbReference type="ChEBI" id="CHEBI:61978"/>
        <dbReference type="EC" id="3.1.3.48"/>
    </reaction>
</comment>
<feature type="active site" description="Nucleophile" evidence="6">
    <location>
        <position position="7"/>
    </location>
</feature>
<sequence>MKILFVCLGNICRSPMAEAMFRQMVEEKNLGNQIEIDSAATSNEEEGNSPHPGAQKIMRHHHLDPAGLISRPITKNDFDSADYIICMDDMNKRNLLQMAPVNDRHKIYQVYDIVPGKVGTIIPDPWYTHRFEDTYQNLAEALPYWLTKLSNEVRA</sequence>
<dbReference type="InterPro" id="IPR050438">
    <property type="entry name" value="LMW_PTPase"/>
</dbReference>
<dbReference type="Proteomes" id="UP000544052">
    <property type="component" value="Unassembled WGS sequence"/>
</dbReference>
<dbReference type="EC" id="3.1.3.48" evidence="2"/>
<evidence type="ECO:0000256" key="4">
    <source>
        <dbReference type="ARBA" id="ARBA00022912"/>
    </source>
</evidence>
<dbReference type="SMART" id="SM00226">
    <property type="entry name" value="LMWPc"/>
    <property type="match status" value="1"/>
</dbReference>
<evidence type="ECO:0000256" key="5">
    <source>
        <dbReference type="ARBA" id="ARBA00051722"/>
    </source>
</evidence>
<evidence type="ECO:0000259" key="7">
    <source>
        <dbReference type="SMART" id="SM00226"/>
    </source>
</evidence>
<evidence type="ECO:0000256" key="2">
    <source>
        <dbReference type="ARBA" id="ARBA00013064"/>
    </source>
</evidence>
<dbReference type="PANTHER" id="PTHR11717:SF7">
    <property type="entry name" value="LOW MOLECULAR WEIGHT PHOSPHOTYROSINE PROTEIN PHOSPHATASE"/>
    <property type="match status" value="1"/>
</dbReference>
<evidence type="ECO:0000313" key="11">
    <source>
        <dbReference type="Proteomes" id="UP000544052"/>
    </source>
</evidence>
<dbReference type="AlphaFoldDB" id="A0A7W3U0U9"/>
<reference evidence="10 11" key="1">
    <citation type="submission" date="2020-07" db="EMBL/GenBank/DDBJ databases">
        <title>Description of Limosilactobacillus balticus sp. nov., Limosilactobacillus agrestis sp. nov., Limosilactobacillus albertensis sp. nov., Limosilactobacillus rudii sp. nov., Limosilactobacillus fastidiosus sp. nov., five novel Limosilactobacillus species isolated from the vertebrate gastrointestinal tract, and proposal of 6 subspecies of Limosilactobacillus reuteri adapted to the gastrointestinal tract of specific vertebrate hosts.</title>
        <authorList>
            <person name="Li F."/>
            <person name="Cheng C."/>
            <person name="Zheng J."/>
            <person name="Quevedo R.M."/>
            <person name="Li J."/>
            <person name="Roos S."/>
            <person name="Gaenzle M.G."/>
            <person name="Walter J."/>
        </authorList>
    </citation>
    <scope>NUCLEOTIDE SEQUENCE [LARGE SCALE GENOMIC DNA]</scope>
    <source>
        <strain evidence="9 10">WF-MA3-C</strain>
        <strain evidence="8 11">WF-MO7-1</strain>
    </source>
</reference>
<keyword evidence="3" id="KW-0378">Hydrolase</keyword>
<keyword evidence="4" id="KW-0904">Protein phosphatase</keyword>
<dbReference type="EMBL" id="JACIUZ010000003">
    <property type="protein sequence ID" value="MBB1062214.1"/>
    <property type="molecule type" value="Genomic_DNA"/>
</dbReference>
<proteinExistence type="inferred from homology"/>
<dbReference type="CDD" id="cd16343">
    <property type="entry name" value="LMWPTP"/>
    <property type="match status" value="1"/>
</dbReference>
<keyword evidence="11" id="KW-1185">Reference proteome</keyword>
<evidence type="ECO:0000256" key="1">
    <source>
        <dbReference type="ARBA" id="ARBA00011063"/>
    </source>
</evidence>
<dbReference type="PANTHER" id="PTHR11717">
    <property type="entry name" value="LOW MOLECULAR WEIGHT PROTEIN TYROSINE PHOSPHATASE"/>
    <property type="match status" value="1"/>
</dbReference>
<feature type="domain" description="Phosphotyrosine protein phosphatase I" evidence="7">
    <location>
        <begin position="1"/>
        <end position="148"/>
    </location>
</feature>
<dbReference type="Gene3D" id="3.40.50.2300">
    <property type="match status" value="1"/>
</dbReference>